<name>A0A926Q2V0_9FLAO</name>
<evidence type="ECO:0008006" key="3">
    <source>
        <dbReference type="Google" id="ProtNLM"/>
    </source>
</evidence>
<protein>
    <recommendedName>
        <fullName evidence="3">Phage tail protein</fullName>
    </recommendedName>
</protein>
<dbReference type="EMBL" id="JACVDC010000006">
    <property type="protein sequence ID" value="MBC9795070.1"/>
    <property type="molecule type" value="Genomic_DNA"/>
</dbReference>
<dbReference type="Pfam" id="PF17642">
    <property type="entry name" value="TssD"/>
    <property type="match status" value="1"/>
</dbReference>
<proteinExistence type="predicted"/>
<reference evidence="1 2" key="1">
    <citation type="submission" date="2020-09" db="EMBL/GenBank/DDBJ databases">
        <title>Sinomicrobium weinanense sp. nov., a halophilic bacteria isolated from saline-alkali soil.</title>
        <authorList>
            <person name="Wu P."/>
            <person name="Ren H."/>
            <person name="Mei Y."/>
            <person name="Liang Y."/>
            <person name="Chen Z."/>
        </authorList>
    </citation>
    <scope>NUCLEOTIDE SEQUENCE [LARGE SCALE GENOMIC DNA]</scope>
    <source>
        <strain evidence="1 2">FJxs</strain>
    </source>
</reference>
<dbReference type="Proteomes" id="UP000653730">
    <property type="component" value="Unassembled WGS sequence"/>
</dbReference>
<keyword evidence="2" id="KW-1185">Reference proteome</keyword>
<dbReference type="RefSeq" id="WP_187964223.1">
    <property type="nucleotide sequence ID" value="NZ_JACVDC010000006.1"/>
</dbReference>
<dbReference type="InterPro" id="IPR041408">
    <property type="entry name" value="Hcp_Tssd"/>
</dbReference>
<evidence type="ECO:0000313" key="2">
    <source>
        <dbReference type="Proteomes" id="UP000653730"/>
    </source>
</evidence>
<sequence>MSFLAKFEIDDMSYNILEYDILVEKGTDHNGKPATNARGGEIRLVVETDMRDHFSDWAISPTQVKDGKLTFYKRDGMSRMKSIGFKKGYCIRYRERFRAIGDEPMRTEIVISAKEINIGNTPFAKKWPGVGAGAV</sequence>
<organism evidence="1 2">
    <name type="scientific">Sinomicrobium weinanense</name>
    <dbReference type="NCBI Taxonomy" id="2842200"/>
    <lineage>
        <taxon>Bacteria</taxon>
        <taxon>Pseudomonadati</taxon>
        <taxon>Bacteroidota</taxon>
        <taxon>Flavobacteriia</taxon>
        <taxon>Flavobacteriales</taxon>
        <taxon>Flavobacteriaceae</taxon>
        <taxon>Sinomicrobium</taxon>
    </lineage>
</organism>
<dbReference type="AlphaFoldDB" id="A0A926Q2V0"/>
<dbReference type="GO" id="GO:0033104">
    <property type="term" value="C:type VI protein secretion system complex"/>
    <property type="evidence" value="ECO:0007669"/>
    <property type="project" value="InterPro"/>
</dbReference>
<gene>
    <name evidence="1" type="ORF">IBL28_03765</name>
</gene>
<comment type="caution">
    <text evidence="1">The sequence shown here is derived from an EMBL/GenBank/DDBJ whole genome shotgun (WGS) entry which is preliminary data.</text>
</comment>
<evidence type="ECO:0000313" key="1">
    <source>
        <dbReference type="EMBL" id="MBC9795070.1"/>
    </source>
</evidence>
<accession>A0A926Q2V0</accession>